<dbReference type="AlphaFoldDB" id="A0AAX6FP66"/>
<name>A0AAX6FP66_IRIPA</name>
<reference evidence="2" key="2">
    <citation type="submission" date="2023-04" db="EMBL/GenBank/DDBJ databases">
        <authorList>
            <person name="Bruccoleri R.E."/>
            <person name="Oakeley E.J."/>
            <person name="Faust A.-M."/>
            <person name="Dessus-Babus S."/>
            <person name="Altorfer M."/>
            <person name="Burckhardt D."/>
            <person name="Oertli M."/>
            <person name="Naumann U."/>
            <person name="Petersen F."/>
            <person name="Wong J."/>
        </authorList>
    </citation>
    <scope>NUCLEOTIDE SEQUENCE</scope>
    <source>
        <strain evidence="2">GSM-AAB239-AS_SAM_17_03QT</strain>
        <tissue evidence="2">Leaf</tissue>
    </source>
</reference>
<organism evidence="2 3">
    <name type="scientific">Iris pallida</name>
    <name type="common">Sweet iris</name>
    <dbReference type="NCBI Taxonomy" id="29817"/>
    <lineage>
        <taxon>Eukaryota</taxon>
        <taxon>Viridiplantae</taxon>
        <taxon>Streptophyta</taxon>
        <taxon>Embryophyta</taxon>
        <taxon>Tracheophyta</taxon>
        <taxon>Spermatophyta</taxon>
        <taxon>Magnoliopsida</taxon>
        <taxon>Liliopsida</taxon>
        <taxon>Asparagales</taxon>
        <taxon>Iridaceae</taxon>
        <taxon>Iridoideae</taxon>
        <taxon>Irideae</taxon>
        <taxon>Iris</taxon>
    </lineage>
</organism>
<evidence type="ECO:0000313" key="2">
    <source>
        <dbReference type="EMBL" id="KAJ6817815.1"/>
    </source>
</evidence>
<sequence length="60" mass="6573">MHVSVTSKNLIPDRYNHPSPVGTYPRYDDTKPSLLTTTPPSCHRHPRLTVTSALPASSSS</sequence>
<evidence type="ECO:0000256" key="1">
    <source>
        <dbReference type="SAM" id="MobiDB-lite"/>
    </source>
</evidence>
<proteinExistence type="predicted"/>
<evidence type="ECO:0000313" key="3">
    <source>
        <dbReference type="Proteomes" id="UP001140949"/>
    </source>
</evidence>
<protein>
    <submittedName>
        <fullName evidence="2">Uncharacterized protein</fullName>
    </submittedName>
</protein>
<comment type="caution">
    <text evidence="2">The sequence shown here is derived from an EMBL/GenBank/DDBJ whole genome shotgun (WGS) entry which is preliminary data.</text>
</comment>
<accession>A0AAX6FP66</accession>
<feature type="compositionally biased region" description="Polar residues" evidence="1">
    <location>
        <begin position="49"/>
        <end position="60"/>
    </location>
</feature>
<feature type="region of interest" description="Disordered" evidence="1">
    <location>
        <begin position="1"/>
        <end position="60"/>
    </location>
</feature>
<keyword evidence="3" id="KW-1185">Reference proteome</keyword>
<reference evidence="2" key="1">
    <citation type="journal article" date="2023" name="GigaByte">
        <title>Genome assembly of the bearded iris, Iris pallida Lam.</title>
        <authorList>
            <person name="Bruccoleri R.E."/>
            <person name="Oakeley E.J."/>
            <person name="Faust A.M.E."/>
            <person name="Altorfer M."/>
            <person name="Dessus-Babus S."/>
            <person name="Burckhardt D."/>
            <person name="Oertli M."/>
            <person name="Naumann U."/>
            <person name="Petersen F."/>
            <person name="Wong J."/>
        </authorList>
    </citation>
    <scope>NUCLEOTIDE SEQUENCE</scope>
    <source>
        <strain evidence="2">GSM-AAB239-AS_SAM_17_03QT</strain>
    </source>
</reference>
<dbReference type="Proteomes" id="UP001140949">
    <property type="component" value="Unassembled WGS sequence"/>
</dbReference>
<gene>
    <name evidence="2" type="ORF">M6B38_409305</name>
</gene>
<feature type="compositionally biased region" description="Low complexity" evidence="1">
    <location>
        <begin position="32"/>
        <end position="41"/>
    </location>
</feature>
<dbReference type="EMBL" id="JANAVB010027598">
    <property type="protein sequence ID" value="KAJ6817815.1"/>
    <property type="molecule type" value="Genomic_DNA"/>
</dbReference>